<reference evidence="7 8" key="1">
    <citation type="submission" date="2018-10" db="EMBL/GenBank/DDBJ databases">
        <title>Kocuria sp. M5W7-7, whole genome shotgun sequence.</title>
        <authorList>
            <person name="Tuo L."/>
        </authorList>
    </citation>
    <scope>NUCLEOTIDE SEQUENCE [LARGE SCALE GENOMIC DNA]</scope>
    <source>
        <strain evidence="7 8">M5W7-7</strain>
    </source>
</reference>
<dbReference type="Pfam" id="PF01479">
    <property type="entry name" value="S4"/>
    <property type="match status" value="1"/>
</dbReference>
<comment type="similarity">
    <text evidence="1">Belongs to the HSP15 family.</text>
</comment>
<dbReference type="Gene3D" id="3.10.290.10">
    <property type="entry name" value="RNA-binding S4 domain"/>
    <property type="match status" value="1"/>
</dbReference>
<accession>A0A3N4A1W4</accession>
<dbReference type="OrthoDB" id="9797176at2"/>
<dbReference type="SMART" id="SM00363">
    <property type="entry name" value="S4"/>
    <property type="match status" value="1"/>
</dbReference>
<evidence type="ECO:0000256" key="1">
    <source>
        <dbReference type="ARBA" id="ARBA00008396"/>
    </source>
</evidence>
<feature type="domain" description="RNA-binding S4" evidence="6">
    <location>
        <begin position="20"/>
        <end position="87"/>
    </location>
</feature>
<dbReference type="GO" id="GO:0003727">
    <property type="term" value="F:single-stranded RNA binding"/>
    <property type="evidence" value="ECO:0007669"/>
    <property type="project" value="InterPro"/>
</dbReference>
<dbReference type="Proteomes" id="UP000270616">
    <property type="component" value="Unassembled WGS sequence"/>
</dbReference>
<organism evidence="7 8">
    <name type="scientific">Kocuria soli</name>
    <dbReference type="NCBI Taxonomy" id="2485125"/>
    <lineage>
        <taxon>Bacteria</taxon>
        <taxon>Bacillati</taxon>
        <taxon>Actinomycetota</taxon>
        <taxon>Actinomycetes</taxon>
        <taxon>Micrococcales</taxon>
        <taxon>Micrococcaceae</taxon>
        <taxon>Kocuria</taxon>
    </lineage>
</organism>
<evidence type="ECO:0000313" key="8">
    <source>
        <dbReference type="Proteomes" id="UP000270616"/>
    </source>
</evidence>
<keyword evidence="2 4" id="KW-0694">RNA-binding</keyword>
<proteinExistence type="inferred from homology"/>
<keyword evidence="8" id="KW-1185">Reference proteome</keyword>
<dbReference type="PROSITE" id="PS50889">
    <property type="entry name" value="S4"/>
    <property type="match status" value="1"/>
</dbReference>
<sequence>MGSPPTSNATGAQSGAPQSVRLDSWLWSVRVFKTRAAATTACRAGHVRLNGAPVKASQAVRVGDTVVVRRPGWQQELVVRRLILKRVGAPVARECYEDRSEPPPPQIRAAVGRREPGSGRPTKKERRKLDELRGY</sequence>
<dbReference type="InterPro" id="IPR036986">
    <property type="entry name" value="S4_RNA-bd_sf"/>
</dbReference>
<dbReference type="InterPro" id="IPR002942">
    <property type="entry name" value="S4_RNA-bd"/>
</dbReference>
<evidence type="ECO:0000256" key="2">
    <source>
        <dbReference type="ARBA" id="ARBA00022884"/>
    </source>
</evidence>
<evidence type="ECO:0000256" key="4">
    <source>
        <dbReference type="PROSITE-ProRule" id="PRU00182"/>
    </source>
</evidence>
<name>A0A3N4A1W4_9MICC</name>
<dbReference type="GO" id="GO:0043023">
    <property type="term" value="F:ribosomal large subunit binding"/>
    <property type="evidence" value="ECO:0007669"/>
    <property type="project" value="InterPro"/>
</dbReference>
<dbReference type="GO" id="GO:0003677">
    <property type="term" value="F:DNA binding"/>
    <property type="evidence" value="ECO:0007669"/>
    <property type="project" value="UniProtKB-KW"/>
</dbReference>
<dbReference type="InterPro" id="IPR025708">
    <property type="entry name" value="HSP15"/>
</dbReference>
<protein>
    <submittedName>
        <fullName evidence="7">RNA-binding S4 domain-containing protein</fullName>
    </submittedName>
</protein>
<evidence type="ECO:0000313" key="7">
    <source>
        <dbReference type="EMBL" id="ROZ62246.1"/>
    </source>
</evidence>
<dbReference type="CDD" id="cd00165">
    <property type="entry name" value="S4"/>
    <property type="match status" value="1"/>
</dbReference>
<evidence type="ECO:0000259" key="6">
    <source>
        <dbReference type="SMART" id="SM00363"/>
    </source>
</evidence>
<comment type="caution">
    <text evidence="7">The sequence shown here is derived from an EMBL/GenBank/DDBJ whole genome shotgun (WGS) entry which is preliminary data.</text>
</comment>
<gene>
    <name evidence="7" type="ORF">EDL96_11105</name>
</gene>
<evidence type="ECO:0000256" key="5">
    <source>
        <dbReference type="SAM" id="MobiDB-lite"/>
    </source>
</evidence>
<feature type="region of interest" description="Disordered" evidence="5">
    <location>
        <begin position="94"/>
        <end position="135"/>
    </location>
</feature>
<keyword evidence="3" id="KW-0238">DNA-binding</keyword>
<dbReference type="RefSeq" id="WP_123826098.1">
    <property type="nucleotide sequence ID" value="NZ_RKMF01000014.1"/>
</dbReference>
<dbReference type="PIRSF" id="PIRSF016821">
    <property type="entry name" value="HSP15"/>
    <property type="match status" value="1"/>
</dbReference>
<evidence type="ECO:0000256" key="3">
    <source>
        <dbReference type="ARBA" id="ARBA00023125"/>
    </source>
</evidence>
<dbReference type="AlphaFoldDB" id="A0A3N4A1W4"/>
<dbReference type="GO" id="GO:0034605">
    <property type="term" value="P:cellular response to heat"/>
    <property type="evidence" value="ECO:0007669"/>
    <property type="project" value="InterPro"/>
</dbReference>
<dbReference type="SUPFAM" id="SSF55174">
    <property type="entry name" value="Alpha-L RNA-binding motif"/>
    <property type="match status" value="1"/>
</dbReference>
<dbReference type="EMBL" id="RKMF01000014">
    <property type="protein sequence ID" value="ROZ62246.1"/>
    <property type="molecule type" value="Genomic_DNA"/>
</dbReference>